<dbReference type="InterPro" id="IPR011009">
    <property type="entry name" value="Kinase-like_dom_sf"/>
</dbReference>
<sequence>MPEIKDTARATVHIGFDGRVHKRYRGARARERFATEVKVLRYLEQRDCPFVPKLLDANEEELWIVTTNCGTRVQHLSSAKAKALFAQLEDYGVRHEDAFARNVTYRAQDGRFCLIDFEFATLLDDPSVSLKPDLNPEDAAEDA</sequence>
<accession>A0AAF0CQ20</accession>
<gene>
    <name evidence="1" type="ORF">PXH66_03610</name>
</gene>
<evidence type="ECO:0000313" key="2">
    <source>
        <dbReference type="Proteomes" id="UP001218638"/>
    </source>
</evidence>
<protein>
    <submittedName>
        <fullName evidence="1">Serine/threonine protein phosphatase</fullName>
    </submittedName>
</protein>
<organism evidence="1 2">
    <name type="scientific">Synoicihabitans lomoniglobus</name>
    <dbReference type="NCBI Taxonomy" id="2909285"/>
    <lineage>
        <taxon>Bacteria</taxon>
        <taxon>Pseudomonadati</taxon>
        <taxon>Verrucomicrobiota</taxon>
        <taxon>Opitutia</taxon>
        <taxon>Opitutales</taxon>
        <taxon>Opitutaceae</taxon>
        <taxon>Synoicihabitans</taxon>
    </lineage>
</organism>
<dbReference type="EMBL" id="CP119075">
    <property type="protein sequence ID" value="WED65934.1"/>
    <property type="molecule type" value="Genomic_DNA"/>
</dbReference>
<proteinExistence type="predicted"/>
<name>A0AAF0CQ20_9BACT</name>
<dbReference type="AlphaFoldDB" id="A0AAF0CQ20"/>
<keyword evidence="2" id="KW-1185">Reference proteome</keyword>
<dbReference type="SUPFAM" id="SSF56112">
    <property type="entry name" value="Protein kinase-like (PK-like)"/>
    <property type="match status" value="1"/>
</dbReference>
<dbReference type="KEGG" id="slom:PXH66_03610"/>
<dbReference type="RefSeq" id="WP_330927797.1">
    <property type="nucleotide sequence ID" value="NZ_CP119075.1"/>
</dbReference>
<dbReference type="Gene3D" id="1.10.510.10">
    <property type="entry name" value="Transferase(Phosphotransferase) domain 1"/>
    <property type="match status" value="1"/>
</dbReference>
<reference evidence="1" key="1">
    <citation type="submission" date="2023-03" db="EMBL/GenBank/DDBJ databases">
        <title>Lomoglobus Profundus gen. nov., sp. nov., a novel member of the phylum Verrucomicrobia, isolated from deep-marine sediment of South China Sea.</title>
        <authorList>
            <person name="Ahmad T."/>
            <person name="Ishaq S.E."/>
            <person name="Wang F."/>
        </authorList>
    </citation>
    <scope>NUCLEOTIDE SEQUENCE</scope>
    <source>
        <strain evidence="1">LMO-M01</strain>
    </source>
</reference>
<dbReference type="Proteomes" id="UP001218638">
    <property type="component" value="Chromosome"/>
</dbReference>
<evidence type="ECO:0000313" key="1">
    <source>
        <dbReference type="EMBL" id="WED65934.1"/>
    </source>
</evidence>